<dbReference type="PANTHER" id="PTHR22799:SF3">
    <property type="entry name" value="TETRANECTIN"/>
    <property type="match status" value="1"/>
</dbReference>
<keyword evidence="2" id="KW-1015">Disulfide bond</keyword>
<evidence type="ECO:0000256" key="3">
    <source>
        <dbReference type="SAM" id="Coils"/>
    </source>
</evidence>
<dbReference type="InterPro" id="IPR051663">
    <property type="entry name" value="CLec_Tetranectin-domain"/>
</dbReference>
<name>A0A290YYE3_PORTR</name>
<evidence type="ECO:0000256" key="2">
    <source>
        <dbReference type="ARBA" id="ARBA00023157"/>
    </source>
</evidence>
<dbReference type="InterPro" id="IPR001304">
    <property type="entry name" value="C-type_lectin-like"/>
</dbReference>
<reference evidence="5" key="1">
    <citation type="journal article" date="2017" name="Fish Shellfish Immunol.">
        <title>The functional characterization and comparison of two single CRD containing C-type lectins with novel and typical key motifs from Portunus trituberculatus.</title>
        <authorList>
            <person name="Huang M."/>
            <person name="Mu C."/>
            <person name="Wu Y."/>
            <person name="Ye F."/>
            <person name="Wang D."/>
            <person name="Sun C."/>
            <person name="Lv Z."/>
            <person name="Han B."/>
            <person name="Wang C."/>
            <person name="Xu X.W."/>
        </authorList>
    </citation>
    <scope>NUCLEOTIDE SEQUENCE</scope>
</reference>
<keyword evidence="1 5" id="KW-0430">Lectin</keyword>
<organism evidence="5">
    <name type="scientific">Portunus trituberculatus</name>
    <name type="common">Swimming crab</name>
    <name type="synonym">Neptunus trituberculatus</name>
    <dbReference type="NCBI Taxonomy" id="210409"/>
    <lineage>
        <taxon>Eukaryota</taxon>
        <taxon>Metazoa</taxon>
        <taxon>Ecdysozoa</taxon>
        <taxon>Arthropoda</taxon>
        <taxon>Crustacea</taxon>
        <taxon>Multicrustacea</taxon>
        <taxon>Malacostraca</taxon>
        <taxon>Eumalacostraca</taxon>
        <taxon>Eucarida</taxon>
        <taxon>Decapoda</taxon>
        <taxon>Pleocyemata</taxon>
        <taxon>Brachyura</taxon>
        <taxon>Eubrachyura</taxon>
        <taxon>Portunoidea</taxon>
        <taxon>Portunidae</taxon>
        <taxon>Portuninae</taxon>
        <taxon>Portunus</taxon>
    </lineage>
</organism>
<dbReference type="PANTHER" id="PTHR22799">
    <property type="entry name" value="TETRANECTIN-RELATED"/>
    <property type="match status" value="1"/>
</dbReference>
<sequence length="241" mass="27271">MVNQMTLLRMLNQSSTNCSPDELAIAAFVARQEDAREELRRSLETALKMLKEKKEEALDEITEKKIQSETDLVSLKNSALEEMTETKANITVELKAAREKAPDRLEGTKTMKIFRAYTESLPQKEAMEACEHKGGRIAVPQNSEENLELISLVTTEASRSLYEPYSYWIGAEDRDKEDQWVDSNTGLPLAYKNFQSGQPDDYGTDGEDCVVLISWGSWNDFSCGSAAHGYLCEFFVEYIHT</sequence>
<dbReference type="InterPro" id="IPR016187">
    <property type="entry name" value="CTDL_fold"/>
</dbReference>
<evidence type="ECO:0000259" key="4">
    <source>
        <dbReference type="PROSITE" id="PS50041"/>
    </source>
</evidence>
<dbReference type="OrthoDB" id="6133475at2759"/>
<evidence type="ECO:0000256" key="1">
    <source>
        <dbReference type="ARBA" id="ARBA00022734"/>
    </source>
</evidence>
<dbReference type="PROSITE" id="PS00615">
    <property type="entry name" value="C_TYPE_LECTIN_1"/>
    <property type="match status" value="1"/>
</dbReference>
<dbReference type="Gene3D" id="3.10.100.10">
    <property type="entry name" value="Mannose-Binding Protein A, subunit A"/>
    <property type="match status" value="1"/>
</dbReference>
<dbReference type="GO" id="GO:0030246">
    <property type="term" value="F:carbohydrate binding"/>
    <property type="evidence" value="ECO:0007669"/>
    <property type="project" value="UniProtKB-KW"/>
</dbReference>
<proteinExistence type="evidence at transcript level"/>
<dbReference type="InterPro" id="IPR018378">
    <property type="entry name" value="C-type_lectin_CS"/>
</dbReference>
<keyword evidence="3" id="KW-0175">Coiled coil</keyword>
<protein>
    <submittedName>
        <fullName evidence="5">C-type lectin</fullName>
    </submittedName>
</protein>
<accession>A0A290YYE3</accession>
<dbReference type="SUPFAM" id="SSF56436">
    <property type="entry name" value="C-type lectin-like"/>
    <property type="match status" value="1"/>
</dbReference>
<dbReference type="PROSITE" id="PS50041">
    <property type="entry name" value="C_TYPE_LECTIN_2"/>
    <property type="match status" value="1"/>
</dbReference>
<dbReference type="SMART" id="SM00034">
    <property type="entry name" value="CLECT"/>
    <property type="match status" value="1"/>
</dbReference>
<dbReference type="Pfam" id="PF00059">
    <property type="entry name" value="Lectin_C"/>
    <property type="match status" value="1"/>
</dbReference>
<dbReference type="EMBL" id="MF134429">
    <property type="protein sequence ID" value="ATE51203.1"/>
    <property type="molecule type" value="mRNA"/>
</dbReference>
<feature type="domain" description="C-type lectin" evidence="4">
    <location>
        <begin position="125"/>
        <end position="223"/>
    </location>
</feature>
<dbReference type="InterPro" id="IPR016186">
    <property type="entry name" value="C-type_lectin-like/link_sf"/>
</dbReference>
<dbReference type="AlphaFoldDB" id="A0A290YYE3"/>
<dbReference type="GO" id="GO:0005615">
    <property type="term" value="C:extracellular space"/>
    <property type="evidence" value="ECO:0007669"/>
    <property type="project" value="TreeGrafter"/>
</dbReference>
<evidence type="ECO:0000313" key="5">
    <source>
        <dbReference type="EMBL" id="ATE51203.1"/>
    </source>
</evidence>
<feature type="coiled-coil region" evidence="3">
    <location>
        <begin position="29"/>
        <end position="100"/>
    </location>
</feature>